<dbReference type="CDD" id="cd00077">
    <property type="entry name" value="HDc"/>
    <property type="match status" value="1"/>
</dbReference>
<protein>
    <recommendedName>
        <fullName evidence="6">HD-GYP domain-containing protein</fullName>
    </recommendedName>
</protein>
<dbReference type="PANTHER" id="PTHR43155">
    <property type="entry name" value="CYCLIC DI-GMP PHOSPHODIESTERASE PA4108-RELATED"/>
    <property type="match status" value="1"/>
</dbReference>
<proteinExistence type="predicted"/>
<evidence type="ECO:0008006" key="6">
    <source>
        <dbReference type="Google" id="ProtNLM"/>
    </source>
</evidence>
<dbReference type="PANTHER" id="PTHR43155:SF2">
    <property type="entry name" value="CYCLIC DI-GMP PHOSPHODIESTERASE PA4108"/>
    <property type="match status" value="1"/>
</dbReference>
<dbReference type="SMART" id="SM00471">
    <property type="entry name" value="HDc"/>
    <property type="match status" value="1"/>
</dbReference>
<name>A0A0S8FUU0_UNCW3</name>
<dbReference type="EMBL" id="LJUJ01000010">
    <property type="protein sequence ID" value="KPK63643.1"/>
    <property type="molecule type" value="Genomic_DNA"/>
</dbReference>
<dbReference type="AlphaFoldDB" id="A0A0S8FUU0"/>
<accession>A0A0S8FUU0</accession>
<evidence type="ECO:0000259" key="3">
    <source>
        <dbReference type="PROSITE" id="PS51832"/>
    </source>
</evidence>
<dbReference type="InterPro" id="IPR037522">
    <property type="entry name" value="HD_GYP_dom"/>
</dbReference>
<dbReference type="PROSITE" id="PS51832">
    <property type="entry name" value="HD_GYP"/>
    <property type="match status" value="1"/>
</dbReference>
<evidence type="ECO:0000313" key="5">
    <source>
        <dbReference type="Proteomes" id="UP000051373"/>
    </source>
</evidence>
<dbReference type="InterPro" id="IPR006674">
    <property type="entry name" value="HD_domain"/>
</dbReference>
<evidence type="ECO:0000313" key="4">
    <source>
        <dbReference type="EMBL" id="KPK63643.1"/>
    </source>
</evidence>
<dbReference type="STRING" id="1703779.AMJ83_06290"/>
<dbReference type="PROSITE" id="PS51831">
    <property type="entry name" value="HD"/>
    <property type="match status" value="1"/>
</dbReference>
<evidence type="ECO:0000259" key="2">
    <source>
        <dbReference type="PROSITE" id="PS51831"/>
    </source>
</evidence>
<dbReference type="Pfam" id="PF13185">
    <property type="entry name" value="GAF_2"/>
    <property type="match status" value="1"/>
</dbReference>
<comment type="caution">
    <text evidence="4">The sequence shown here is derived from an EMBL/GenBank/DDBJ whole genome shotgun (WGS) entry which is preliminary data.</text>
</comment>
<feature type="domain" description="PAC" evidence="1">
    <location>
        <begin position="1"/>
        <end position="30"/>
    </location>
</feature>
<reference evidence="4 5" key="1">
    <citation type="journal article" date="2015" name="Microbiome">
        <title>Genomic resolution of linkages in carbon, nitrogen, and sulfur cycling among widespread estuary sediment bacteria.</title>
        <authorList>
            <person name="Baker B.J."/>
            <person name="Lazar C.S."/>
            <person name="Teske A.P."/>
            <person name="Dick G.J."/>
        </authorList>
    </citation>
    <scope>NUCLEOTIDE SEQUENCE [LARGE SCALE GENOMIC DNA]</scope>
    <source>
        <strain evidence="4">SM23_42</strain>
    </source>
</reference>
<dbReference type="InterPro" id="IPR006675">
    <property type="entry name" value="HDIG_dom"/>
</dbReference>
<dbReference type="SUPFAM" id="SSF109604">
    <property type="entry name" value="HD-domain/PDEase-like"/>
    <property type="match status" value="1"/>
</dbReference>
<dbReference type="SUPFAM" id="SSF55781">
    <property type="entry name" value="GAF domain-like"/>
    <property type="match status" value="1"/>
</dbReference>
<evidence type="ECO:0000259" key="1">
    <source>
        <dbReference type="PROSITE" id="PS50113"/>
    </source>
</evidence>
<dbReference type="Proteomes" id="UP000051373">
    <property type="component" value="Unassembled WGS sequence"/>
</dbReference>
<dbReference type="Pfam" id="PF13487">
    <property type="entry name" value="HD_5"/>
    <property type="match status" value="1"/>
</dbReference>
<dbReference type="Gene3D" id="3.30.450.40">
    <property type="match status" value="1"/>
</dbReference>
<sequence>MDEADKRFLGTLGIIRDITERKKAEELLNKLNRALKVVRECDQILVRATEETKLLLDICQIIVNLGGYKFAWVGLVPQDKDKNIRPAAYAGYERGYLDVIKINLSKKEREPVSQAILSGKPSIIKNLSNASATGPWQGEAIKRGYAALIALPLSEDSRVFGSLNIYSDEPDVFDAEEVKLLKELADDLAYGIISLHTRAQGKKAAEEVQRSYKKLRKIFEQTVNALASAVGKRDPYTTDHQRRVTMLACTIAKEMGLTEEQINGIRLAGMLHDIGKLAVPSEILSKPTRLSDAEFTIIKTHPRVASDILKTIEFPWPIAEIVLQHHERIDGSGYPQGLSEKNILLAARLLAVADVVEAISSHRPYRPAYSLEYTLEEISKNKGVIYDADVVDVCLKLFRDKNFRFENQ</sequence>
<dbReference type="InterPro" id="IPR029016">
    <property type="entry name" value="GAF-like_dom_sf"/>
</dbReference>
<dbReference type="Gene3D" id="3.30.450.20">
    <property type="entry name" value="PAS domain"/>
    <property type="match status" value="1"/>
</dbReference>
<dbReference type="InterPro" id="IPR003018">
    <property type="entry name" value="GAF"/>
</dbReference>
<dbReference type="NCBIfam" id="TIGR00277">
    <property type="entry name" value="HDIG"/>
    <property type="match status" value="1"/>
</dbReference>
<dbReference type="PROSITE" id="PS50113">
    <property type="entry name" value="PAC"/>
    <property type="match status" value="1"/>
</dbReference>
<organism evidence="4 5">
    <name type="scientific">candidate division WOR_3 bacterium SM23_42</name>
    <dbReference type="NCBI Taxonomy" id="1703779"/>
    <lineage>
        <taxon>Bacteria</taxon>
        <taxon>Bacteria division WOR-3</taxon>
    </lineage>
</organism>
<feature type="domain" description="HD" evidence="2">
    <location>
        <begin position="237"/>
        <end position="359"/>
    </location>
</feature>
<dbReference type="InterPro" id="IPR003607">
    <property type="entry name" value="HD/PDEase_dom"/>
</dbReference>
<gene>
    <name evidence="4" type="ORF">AMJ83_06290</name>
</gene>
<feature type="domain" description="HD-GYP" evidence="3">
    <location>
        <begin position="215"/>
        <end position="408"/>
    </location>
</feature>
<dbReference type="Gene3D" id="1.10.3210.10">
    <property type="entry name" value="Hypothetical protein af1432"/>
    <property type="match status" value="1"/>
</dbReference>
<dbReference type="InterPro" id="IPR000700">
    <property type="entry name" value="PAS-assoc_C"/>
</dbReference>